<organism evidence="2 3">
    <name type="scientific">Planktomarina temperata RCA23</name>
    <dbReference type="NCBI Taxonomy" id="666509"/>
    <lineage>
        <taxon>Bacteria</taxon>
        <taxon>Pseudomonadati</taxon>
        <taxon>Pseudomonadota</taxon>
        <taxon>Alphaproteobacteria</taxon>
        <taxon>Rhodobacterales</taxon>
        <taxon>Paracoccaceae</taxon>
        <taxon>Planktomarina</taxon>
    </lineage>
</organism>
<dbReference type="AlphaFoldDB" id="A0AAN0RHF3"/>
<evidence type="ECO:0000313" key="2">
    <source>
        <dbReference type="EMBL" id="AII86265.1"/>
    </source>
</evidence>
<feature type="domain" description="Glycosyltransferase subfamily 4-like N-terminal" evidence="1">
    <location>
        <begin position="57"/>
        <end position="224"/>
    </location>
</feature>
<gene>
    <name evidence="2" type="ORF">RCA23_c07070</name>
</gene>
<evidence type="ECO:0000259" key="1">
    <source>
        <dbReference type="Pfam" id="PF13579"/>
    </source>
</evidence>
<sequence length="421" mass="46534">MGVDKGDAYATPINIALTRRKSKLSRPCIRKTFMTRILFITWDGPQSSYLEGLFCSIFKGLAEHGHHFHVLQFTWANTEAVLRTKAICEAAGIPYQSALIWRKVGSAGPLSSAILGRSHIWNAIRNWNIDTLMPRSLMPALAVLAMGSRRGLKLVFDADGFAADERVDFGGLSPKSATYRILRAVEARTAKVADQVLVRTPSAIELLVDRSGADRAKFYVVGNGRDPTPYLRDWPQRTDNEFRLCYAGSLGGKYYIDQMIEVAKGLRAHIPNLVFCIFTSDKTNLDVALDRSGVTERHWIQVSRLPPEEMPAALIQCDLALALFQRAFSMQFVLPIKLGEYLLAGLPIIGTAGVGPVEPLIEAGVMLPLNEDLSEVWPWVRDNVISQQIAISKRSHAIGLAHFSLQASVDSYLAALEQNTA</sequence>
<accession>A0AAN0RHF3</accession>
<dbReference type="GO" id="GO:0016757">
    <property type="term" value="F:glycosyltransferase activity"/>
    <property type="evidence" value="ECO:0007669"/>
    <property type="project" value="UniProtKB-ARBA"/>
</dbReference>
<dbReference type="Proteomes" id="UP000028680">
    <property type="component" value="Chromosome"/>
</dbReference>
<proteinExistence type="predicted"/>
<dbReference type="KEGG" id="ptp:RCA23_c07070"/>
<reference evidence="2 3" key="1">
    <citation type="journal article" date="2014" name="ISME J.">
        <title>Adaptation of an abundant Roseobacter RCA organism to pelagic systems revealed by genomic and transcriptomic analyses.</title>
        <authorList>
            <person name="Voget S."/>
            <person name="Wemheuer B."/>
            <person name="Brinkhoff T."/>
            <person name="Vollmers J."/>
            <person name="Dietrich S."/>
            <person name="Giebel H.A."/>
            <person name="Beardsley C."/>
            <person name="Sardemann C."/>
            <person name="Bakenhus I."/>
            <person name="Billerbeck S."/>
            <person name="Daniel R."/>
            <person name="Simon M."/>
        </authorList>
    </citation>
    <scope>NUCLEOTIDE SEQUENCE [LARGE SCALE GENOMIC DNA]</scope>
    <source>
        <strain evidence="2 3">RCA23</strain>
    </source>
</reference>
<dbReference type="EMBL" id="CP003984">
    <property type="protein sequence ID" value="AII86265.1"/>
    <property type="molecule type" value="Genomic_DNA"/>
</dbReference>
<dbReference type="InterPro" id="IPR028098">
    <property type="entry name" value="Glyco_trans_4-like_N"/>
</dbReference>
<dbReference type="SUPFAM" id="SSF53756">
    <property type="entry name" value="UDP-Glycosyltransferase/glycogen phosphorylase"/>
    <property type="match status" value="1"/>
</dbReference>
<dbReference type="Pfam" id="PF13579">
    <property type="entry name" value="Glyco_trans_4_4"/>
    <property type="match status" value="1"/>
</dbReference>
<name>A0AAN0RHF3_9RHOB</name>
<dbReference type="Gene3D" id="3.40.50.2000">
    <property type="entry name" value="Glycogen Phosphorylase B"/>
    <property type="match status" value="2"/>
</dbReference>
<protein>
    <submittedName>
        <fullName evidence="2">Glycosyltransferase</fullName>
    </submittedName>
</protein>
<keyword evidence="3" id="KW-1185">Reference proteome</keyword>
<evidence type="ECO:0000313" key="3">
    <source>
        <dbReference type="Proteomes" id="UP000028680"/>
    </source>
</evidence>